<comment type="caution">
    <text evidence="1">The sequence shown here is derived from an EMBL/GenBank/DDBJ whole genome shotgun (WGS) entry which is preliminary data.</text>
</comment>
<dbReference type="AlphaFoldDB" id="A0A0N8KLP2"/>
<name>A0A0N8KLP2_9CYAN</name>
<dbReference type="EMBL" id="LJZR01000100">
    <property type="protein sequence ID" value="KPQ31490.1"/>
    <property type="molecule type" value="Genomic_DNA"/>
</dbReference>
<evidence type="ECO:0000313" key="1">
    <source>
        <dbReference type="EMBL" id="KPQ31490.1"/>
    </source>
</evidence>
<sequence>MLGKVCDGIAFPTENRYGEGLAIVEAVGKGRSQWGVVLGEEGCMVTAKGNAYVS</sequence>
<organism evidence="1 2">
    <name type="scientific">Phormidesmis priestleyi Ana</name>
    <dbReference type="NCBI Taxonomy" id="1666911"/>
    <lineage>
        <taxon>Bacteria</taxon>
        <taxon>Bacillati</taxon>
        <taxon>Cyanobacteriota</taxon>
        <taxon>Cyanophyceae</taxon>
        <taxon>Leptolyngbyales</taxon>
        <taxon>Leptolyngbyaceae</taxon>
        <taxon>Phormidesmis</taxon>
    </lineage>
</organism>
<gene>
    <name evidence="1" type="ORF">HLUCCA11_23640</name>
</gene>
<reference evidence="1 2" key="1">
    <citation type="submission" date="2015-09" db="EMBL/GenBank/DDBJ databases">
        <title>Identification and resolution of microdiversity through metagenomic sequencing of parallel consortia.</title>
        <authorList>
            <person name="Nelson W.C."/>
            <person name="Romine M.F."/>
            <person name="Lindemann S.R."/>
        </authorList>
    </citation>
    <scope>NUCLEOTIDE SEQUENCE [LARGE SCALE GENOMIC DNA]</scope>
    <source>
        <strain evidence="1">Ana</strain>
    </source>
</reference>
<dbReference type="Proteomes" id="UP000050465">
    <property type="component" value="Unassembled WGS sequence"/>
</dbReference>
<proteinExistence type="predicted"/>
<accession>A0A0N8KLP2</accession>
<protein>
    <submittedName>
        <fullName evidence="1">Uncharacterized protein</fullName>
    </submittedName>
</protein>
<evidence type="ECO:0000313" key="2">
    <source>
        <dbReference type="Proteomes" id="UP000050465"/>
    </source>
</evidence>
<dbReference type="STRING" id="1666911.HLUCCA11_23640"/>